<feature type="region of interest" description="Disordered" evidence="10">
    <location>
        <begin position="978"/>
        <end position="1083"/>
    </location>
</feature>
<evidence type="ECO:0000256" key="8">
    <source>
        <dbReference type="ARBA" id="ARBA00047899"/>
    </source>
</evidence>
<dbReference type="InterPro" id="IPR004166">
    <property type="entry name" value="a-kinase_dom"/>
</dbReference>
<evidence type="ECO:0000313" key="13">
    <source>
        <dbReference type="EMBL" id="CAK6955910.1"/>
    </source>
</evidence>
<keyword evidence="5 13" id="KW-0418">Kinase</keyword>
<dbReference type="EMBL" id="CAWUFR010000023">
    <property type="protein sequence ID" value="CAK6955910.1"/>
    <property type="molecule type" value="Genomic_DNA"/>
</dbReference>
<accession>A0AAV1N9T2</accession>
<feature type="compositionally biased region" description="Basic residues" evidence="10">
    <location>
        <begin position="984"/>
        <end position="994"/>
    </location>
</feature>
<dbReference type="InterPro" id="IPR036179">
    <property type="entry name" value="Ig-like_dom_sf"/>
</dbReference>
<feature type="domain" description="Ig-like" evidence="11">
    <location>
        <begin position="1148"/>
        <end position="1230"/>
    </location>
</feature>
<evidence type="ECO:0000259" key="12">
    <source>
        <dbReference type="PROSITE" id="PS51158"/>
    </source>
</evidence>
<evidence type="ECO:0000256" key="2">
    <source>
        <dbReference type="ARBA" id="ARBA00012513"/>
    </source>
</evidence>
<evidence type="ECO:0000313" key="14">
    <source>
        <dbReference type="Proteomes" id="UP001314229"/>
    </source>
</evidence>
<feature type="compositionally biased region" description="Basic and acidic residues" evidence="10">
    <location>
        <begin position="1038"/>
        <end position="1052"/>
    </location>
</feature>
<evidence type="ECO:0000256" key="3">
    <source>
        <dbReference type="ARBA" id="ARBA00022527"/>
    </source>
</evidence>
<comment type="catalytic activity">
    <reaction evidence="9">
        <text>L-seryl-[protein] + ATP = O-phospho-L-seryl-[protein] + ADP + H(+)</text>
        <dbReference type="Rhea" id="RHEA:17989"/>
        <dbReference type="Rhea" id="RHEA-COMP:9863"/>
        <dbReference type="Rhea" id="RHEA-COMP:11604"/>
        <dbReference type="ChEBI" id="CHEBI:15378"/>
        <dbReference type="ChEBI" id="CHEBI:29999"/>
        <dbReference type="ChEBI" id="CHEBI:30616"/>
        <dbReference type="ChEBI" id="CHEBI:83421"/>
        <dbReference type="ChEBI" id="CHEBI:456216"/>
        <dbReference type="EC" id="2.7.11.1"/>
    </reaction>
</comment>
<dbReference type="SUPFAM" id="SSF56112">
    <property type="entry name" value="Protein kinase-like (PK-like)"/>
    <property type="match status" value="1"/>
</dbReference>
<comment type="caution">
    <text evidence="13">The sequence shown here is derived from an EMBL/GenBank/DDBJ whole genome shotgun (WGS) entry which is preliminary data.</text>
</comment>
<dbReference type="InterPro" id="IPR013783">
    <property type="entry name" value="Ig-like_fold"/>
</dbReference>
<proteinExistence type="inferred from homology"/>
<dbReference type="PROSITE" id="PS51158">
    <property type="entry name" value="ALPHA_KINASE"/>
    <property type="match status" value="1"/>
</dbReference>
<keyword evidence="7" id="KW-0393">Immunoglobulin domain</keyword>
<reference evidence="13 14" key="1">
    <citation type="submission" date="2024-01" db="EMBL/GenBank/DDBJ databases">
        <authorList>
            <person name="Alioto T."/>
            <person name="Alioto T."/>
            <person name="Gomez Garrido J."/>
        </authorList>
    </citation>
    <scope>NUCLEOTIDE SEQUENCE [LARGE SCALE GENOMIC DNA]</scope>
</reference>
<evidence type="ECO:0000256" key="10">
    <source>
        <dbReference type="SAM" id="MobiDB-lite"/>
    </source>
</evidence>
<keyword evidence="14" id="KW-1185">Reference proteome</keyword>
<evidence type="ECO:0000256" key="1">
    <source>
        <dbReference type="ARBA" id="ARBA00008651"/>
    </source>
</evidence>
<feature type="region of interest" description="Disordered" evidence="10">
    <location>
        <begin position="1508"/>
        <end position="1540"/>
    </location>
</feature>
<dbReference type="InterPro" id="IPR011009">
    <property type="entry name" value="Kinase-like_dom_sf"/>
</dbReference>
<dbReference type="GO" id="GO:0005524">
    <property type="term" value="F:ATP binding"/>
    <property type="evidence" value="ECO:0007669"/>
    <property type="project" value="InterPro"/>
</dbReference>
<dbReference type="PROSITE" id="PS50835">
    <property type="entry name" value="IG_LIKE"/>
    <property type="match status" value="1"/>
</dbReference>
<dbReference type="PANTHER" id="PTHR47091">
    <property type="entry name" value="ALPHA-PROTEIN KINASE 2-RELATED"/>
    <property type="match status" value="1"/>
</dbReference>
<sequence length="1540" mass="169004">MDLSLLHIDDQTLSPPAVTESQTRDLDNLTLHMKSAYESGIEIVSDLSDPTDKSTDPLSNVSKCLFQEKSTNSDCVKPLSYSYKMSDCFSLCSEPVPKDDDLRVHGYLSSSDPVPLLPHFSNDLIPASPEIYTEHESTLSFPVIEENTTPQPFGAMSSTLGSLREQPVNETLPSSSSEYSQAMHLLRSLSHQSDSLESDTGIAPMSELYIFESETKDFILSPSVDSQEIKCSEYPSLLQTEGKEADRDCDTHVMMCDSAEVVTQCHQGSTDVWTMANYESDVSQRTGLRPPAVDARVAGLMSVNDARQGKAEVSGFTTQTRQTNSPIELWLDACQYLAGEDKEDRDVLDKTDHSVMQEELSAISELSFPSGETQVSGYNPDGRLDRIGWSSDDTKGWGPPAEMWSSVDSWASALSDWPGIFMAPPEDITAVFTEIGAEIDALTQVLSEVNTHTDTGTSTEEQSQELQTQPQMGVQDQPPESFVLCGQSCLSLCVNAAGLERQNRERTHSVGSFCDSTLSTQENKEPAKIHKSKAENSSCHGHKQSSMASSVATLASPGGHGIDVTADALIPPSISSSSVLDHSHFGGYTDSLESDIFISNDEVPIVLKITEDSDLEGQIAPGELMTEQPFRDGVCEVTEENRISQPLLVAKKEATRSCGPAKVDGEETQDSTDPHFLTTHTWTNSHVPGVATQPDLHIIVSTHVSSDTTADLDRARQVEPPWGSPKFIMPLAPLSISSSLICQTSLDRDQTCAKGSLNNNGGISCDQVQPCHLWTTCDGITDKPSLESDKELIHKKKNTTDSAEKSSPEGLVFYTGDTAECFQIERKTIIEDINDISGELSNLAVVSADHCMISEKERVAFITLDLNDASVPSTAKPTATAIKSHRAELSHTAEKMPHKTHKTPSEGRTRSKKDKPTSHYHGAQASKKQENLPHHVPTPQTCKQKETHHLPGENHTSQNTTVGPKDKEDKLVIETSMAAEKATNKPHGKKKKKQGQTATGIKGVGEPLVEVENGAKPKTAKGWIDTFESKLGAKPGKPQKDSDHSDSTEKKQPGAKPSQAEEAPHHTEHKNHQPKNFTSPLADDVIKRRRLSENKFGKIVNVLESKLPKPDVSIQAKGQVPKLDLAAPRKKAYSEVVKQKLVPPKEDPKVVQPIQAMSVSGSPQSLCLWCQFAAVFTNYTVTWSRDSTVLSEIKRSAGDESRVSLTISYASHKDLGKYHCRLSSLHGSVTLDYLLTYEVLSEIVIPPSPKTTPSEPVDVGNEEEDVQFSKLIFRDDFLSDQFFGENHLISIITEKAHFGEGMHRRAFRTKLQGGQVPLLLPGHSCVLKVHNAISYGTKNNDELIQKNFNLAVEECQVQNTAREYIKMYTVAAQSVETFGEVPEIIPIYLVYRPSNDIPYATLEEELIGDFVKYSVKDGKEINLKRCDSEAGRKCCAFQHWVYHKTEGNLLVTDMQGVGMRLTDVGIATCKKGYKGFKGNCATSFIDQFKALHQCNTFCEILCLKSLQPKPKKHGTAPKPKPQSSAVPKKKTFGPTVKSKS</sequence>
<evidence type="ECO:0000256" key="9">
    <source>
        <dbReference type="ARBA" id="ARBA00048679"/>
    </source>
</evidence>
<comment type="catalytic activity">
    <reaction evidence="8">
        <text>L-threonyl-[protein] + ATP = O-phospho-L-threonyl-[protein] + ADP + H(+)</text>
        <dbReference type="Rhea" id="RHEA:46608"/>
        <dbReference type="Rhea" id="RHEA-COMP:11060"/>
        <dbReference type="Rhea" id="RHEA-COMP:11605"/>
        <dbReference type="ChEBI" id="CHEBI:15378"/>
        <dbReference type="ChEBI" id="CHEBI:30013"/>
        <dbReference type="ChEBI" id="CHEBI:30616"/>
        <dbReference type="ChEBI" id="CHEBI:61977"/>
        <dbReference type="ChEBI" id="CHEBI:456216"/>
        <dbReference type="EC" id="2.7.11.1"/>
    </reaction>
</comment>
<dbReference type="Gene3D" id="2.60.40.10">
    <property type="entry name" value="Immunoglobulins"/>
    <property type="match status" value="1"/>
</dbReference>
<evidence type="ECO:0000259" key="11">
    <source>
        <dbReference type="PROSITE" id="PS50835"/>
    </source>
</evidence>
<dbReference type="InterPro" id="IPR007110">
    <property type="entry name" value="Ig-like_dom"/>
</dbReference>
<dbReference type="Proteomes" id="UP001314229">
    <property type="component" value="Unassembled WGS sequence"/>
</dbReference>
<evidence type="ECO:0000256" key="6">
    <source>
        <dbReference type="ARBA" id="ARBA00023157"/>
    </source>
</evidence>
<dbReference type="EC" id="2.7.11.1" evidence="2"/>
<gene>
    <name evidence="13" type="ORF">FSCOSCO3_A009440</name>
</gene>
<dbReference type="SUPFAM" id="SSF48726">
    <property type="entry name" value="Immunoglobulin"/>
    <property type="match status" value="1"/>
</dbReference>
<comment type="similarity">
    <text evidence="1">Belongs to the protein kinase superfamily. Alpha-type protein kinase family. ALPK subfamily.</text>
</comment>
<feature type="domain" description="Alpha-type protein kinase" evidence="12">
    <location>
        <begin position="1274"/>
        <end position="1506"/>
    </location>
</feature>
<dbReference type="SMART" id="SM00811">
    <property type="entry name" value="Alpha_kinase"/>
    <property type="match status" value="1"/>
</dbReference>
<feature type="compositionally biased region" description="Basic and acidic residues" evidence="10">
    <location>
        <begin position="885"/>
        <end position="917"/>
    </location>
</feature>
<dbReference type="PANTHER" id="PTHR47091:SF2">
    <property type="entry name" value="ALPHA-PROTEIN KINASE 2"/>
    <property type="match status" value="1"/>
</dbReference>
<feature type="compositionally biased region" description="Basic and acidic residues" evidence="10">
    <location>
        <begin position="522"/>
        <end position="534"/>
    </location>
</feature>
<dbReference type="Gene3D" id="3.20.200.10">
    <property type="entry name" value="MHCK/EF2 kinase"/>
    <property type="match status" value="1"/>
</dbReference>
<keyword evidence="3" id="KW-0723">Serine/threonine-protein kinase</keyword>
<dbReference type="GO" id="GO:0004674">
    <property type="term" value="F:protein serine/threonine kinase activity"/>
    <property type="evidence" value="ECO:0007669"/>
    <property type="project" value="UniProtKB-KW"/>
</dbReference>
<feature type="compositionally biased region" description="Basic and acidic residues" evidence="10">
    <location>
        <begin position="943"/>
        <end position="952"/>
    </location>
</feature>
<organism evidence="13 14">
    <name type="scientific">Scomber scombrus</name>
    <name type="common">Atlantic mackerel</name>
    <name type="synonym">Scomber vernalis</name>
    <dbReference type="NCBI Taxonomy" id="13677"/>
    <lineage>
        <taxon>Eukaryota</taxon>
        <taxon>Metazoa</taxon>
        <taxon>Chordata</taxon>
        <taxon>Craniata</taxon>
        <taxon>Vertebrata</taxon>
        <taxon>Euteleostomi</taxon>
        <taxon>Actinopterygii</taxon>
        <taxon>Neopterygii</taxon>
        <taxon>Teleostei</taxon>
        <taxon>Neoteleostei</taxon>
        <taxon>Acanthomorphata</taxon>
        <taxon>Pelagiaria</taxon>
        <taxon>Scombriformes</taxon>
        <taxon>Scombridae</taxon>
        <taxon>Scomber</taxon>
    </lineage>
</organism>
<feature type="region of interest" description="Disordered" evidence="10">
    <location>
        <begin position="517"/>
        <end position="543"/>
    </location>
</feature>
<feature type="region of interest" description="Disordered" evidence="10">
    <location>
        <begin position="870"/>
        <end position="966"/>
    </location>
</feature>
<evidence type="ECO:0000256" key="5">
    <source>
        <dbReference type="ARBA" id="ARBA00022777"/>
    </source>
</evidence>
<name>A0AAV1N9T2_SCOSC</name>
<dbReference type="Pfam" id="PF02816">
    <property type="entry name" value="Alpha_kinase"/>
    <property type="match status" value="1"/>
</dbReference>
<evidence type="ECO:0000256" key="7">
    <source>
        <dbReference type="ARBA" id="ARBA00023319"/>
    </source>
</evidence>
<keyword evidence="6" id="KW-1015">Disulfide bond</keyword>
<evidence type="ECO:0000256" key="4">
    <source>
        <dbReference type="ARBA" id="ARBA00022679"/>
    </source>
</evidence>
<keyword evidence="4" id="KW-0808">Transferase</keyword>
<protein>
    <recommendedName>
        <fullName evidence="2">non-specific serine/threonine protein kinase</fullName>
        <ecNumber evidence="2">2.7.11.1</ecNumber>
    </recommendedName>
</protein>